<dbReference type="EMBL" id="JARJCN010000074">
    <property type="protein sequence ID" value="KAJ7077288.1"/>
    <property type="molecule type" value="Genomic_DNA"/>
</dbReference>
<keyword evidence="3" id="KW-1185">Reference proteome</keyword>
<name>A0AAD6XKV9_9AGAR</name>
<accession>A0AAD6XKV9</accession>
<evidence type="ECO:0000313" key="3">
    <source>
        <dbReference type="Proteomes" id="UP001222325"/>
    </source>
</evidence>
<gene>
    <name evidence="2" type="ORF">B0H15DRAFT_565016</name>
</gene>
<evidence type="ECO:0000313" key="2">
    <source>
        <dbReference type="EMBL" id="KAJ7077288.1"/>
    </source>
</evidence>
<proteinExistence type="predicted"/>
<evidence type="ECO:0000256" key="1">
    <source>
        <dbReference type="SAM" id="MobiDB-lite"/>
    </source>
</evidence>
<feature type="region of interest" description="Disordered" evidence="1">
    <location>
        <begin position="63"/>
        <end position="82"/>
    </location>
</feature>
<feature type="region of interest" description="Disordered" evidence="1">
    <location>
        <begin position="201"/>
        <end position="242"/>
    </location>
</feature>
<comment type="caution">
    <text evidence="2">The sequence shown here is derived from an EMBL/GenBank/DDBJ whole genome shotgun (WGS) entry which is preliminary data.</text>
</comment>
<organism evidence="2 3">
    <name type="scientific">Mycena belliarum</name>
    <dbReference type="NCBI Taxonomy" id="1033014"/>
    <lineage>
        <taxon>Eukaryota</taxon>
        <taxon>Fungi</taxon>
        <taxon>Dikarya</taxon>
        <taxon>Basidiomycota</taxon>
        <taxon>Agaricomycotina</taxon>
        <taxon>Agaricomycetes</taxon>
        <taxon>Agaricomycetidae</taxon>
        <taxon>Agaricales</taxon>
        <taxon>Marasmiineae</taxon>
        <taxon>Mycenaceae</taxon>
        <taxon>Mycena</taxon>
    </lineage>
</organism>
<dbReference type="AlphaFoldDB" id="A0AAD6XKV9"/>
<dbReference type="Proteomes" id="UP001222325">
    <property type="component" value="Unassembled WGS sequence"/>
</dbReference>
<sequence>MPPRPHARYVRPQAQVRAGSAPRYVRDPRLHLLLAHPAPSVARTHLAPARIFYARLTPPLPRANARSCTPSNGRPRPRIRTPPRAELPYVAALRRKLRCPSRSCASDPARRTPRARLLRARPLLPSTPLHPPRKSPRALLTLLSAALRRSKQARTPSARLRVPLRGRAALSPPHAARTEALAIARPSCTCRMRRSAARRRRVPAFLLPPERHPRHRAPGPHSAPAPLPSPGCSRREHRREPR</sequence>
<protein>
    <submittedName>
        <fullName evidence="2">Uncharacterized protein</fullName>
    </submittedName>
</protein>
<reference evidence="2" key="1">
    <citation type="submission" date="2023-03" db="EMBL/GenBank/DDBJ databases">
        <title>Massive genome expansion in bonnet fungi (Mycena s.s.) driven by repeated elements and novel gene families across ecological guilds.</title>
        <authorList>
            <consortium name="Lawrence Berkeley National Laboratory"/>
            <person name="Harder C.B."/>
            <person name="Miyauchi S."/>
            <person name="Viragh M."/>
            <person name="Kuo A."/>
            <person name="Thoen E."/>
            <person name="Andreopoulos B."/>
            <person name="Lu D."/>
            <person name="Skrede I."/>
            <person name="Drula E."/>
            <person name="Henrissat B."/>
            <person name="Morin E."/>
            <person name="Kohler A."/>
            <person name="Barry K."/>
            <person name="LaButti K."/>
            <person name="Morin E."/>
            <person name="Salamov A."/>
            <person name="Lipzen A."/>
            <person name="Mereny Z."/>
            <person name="Hegedus B."/>
            <person name="Baldrian P."/>
            <person name="Stursova M."/>
            <person name="Weitz H."/>
            <person name="Taylor A."/>
            <person name="Grigoriev I.V."/>
            <person name="Nagy L.G."/>
            <person name="Martin F."/>
            <person name="Kauserud H."/>
        </authorList>
    </citation>
    <scope>NUCLEOTIDE SEQUENCE</scope>
    <source>
        <strain evidence="2">CBHHK173m</strain>
    </source>
</reference>